<dbReference type="GO" id="GO:0016020">
    <property type="term" value="C:membrane"/>
    <property type="evidence" value="ECO:0007669"/>
    <property type="project" value="InterPro"/>
</dbReference>
<evidence type="ECO:0000259" key="3">
    <source>
        <dbReference type="Pfam" id="PF00892"/>
    </source>
</evidence>
<feature type="transmembrane region" description="Helical" evidence="2">
    <location>
        <begin position="423"/>
        <end position="446"/>
    </location>
</feature>
<comment type="caution">
    <text evidence="4">The sequence shown here is derived from an EMBL/GenBank/DDBJ whole genome shotgun (WGS) entry which is preliminary data.</text>
</comment>
<feature type="compositionally biased region" description="Polar residues" evidence="1">
    <location>
        <begin position="39"/>
        <end position="55"/>
    </location>
</feature>
<organism evidence="4 5">
    <name type="scientific">Adineta ricciae</name>
    <name type="common">Rotifer</name>
    <dbReference type="NCBI Taxonomy" id="249248"/>
    <lineage>
        <taxon>Eukaryota</taxon>
        <taxon>Metazoa</taxon>
        <taxon>Spiralia</taxon>
        <taxon>Gnathifera</taxon>
        <taxon>Rotifera</taxon>
        <taxon>Eurotatoria</taxon>
        <taxon>Bdelloidea</taxon>
        <taxon>Adinetida</taxon>
        <taxon>Adinetidae</taxon>
        <taxon>Adineta</taxon>
    </lineage>
</organism>
<feature type="transmembrane region" description="Helical" evidence="2">
    <location>
        <begin position="486"/>
        <end position="506"/>
    </location>
</feature>
<dbReference type="SUPFAM" id="SSF103481">
    <property type="entry name" value="Multidrug resistance efflux transporter EmrE"/>
    <property type="match status" value="2"/>
</dbReference>
<feature type="transmembrane region" description="Helical" evidence="2">
    <location>
        <begin position="388"/>
        <end position="411"/>
    </location>
</feature>
<feature type="region of interest" description="Disordered" evidence="1">
    <location>
        <begin position="1"/>
        <end position="83"/>
    </location>
</feature>
<keyword evidence="5" id="KW-1185">Reference proteome</keyword>
<feature type="transmembrane region" description="Helical" evidence="2">
    <location>
        <begin position="512"/>
        <end position="535"/>
    </location>
</feature>
<feature type="domain" description="EamA" evidence="3">
    <location>
        <begin position="390"/>
        <end position="528"/>
    </location>
</feature>
<feature type="domain" description="EamA" evidence="3">
    <location>
        <begin position="229"/>
        <end position="357"/>
    </location>
</feature>
<keyword evidence="2" id="KW-0472">Membrane</keyword>
<feature type="transmembrane region" description="Helical" evidence="2">
    <location>
        <begin position="343"/>
        <end position="360"/>
    </location>
</feature>
<feature type="transmembrane region" description="Helical" evidence="2">
    <location>
        <begin position="253"/>
        <end position="274"/>
    </location>
</feature>
<feature type="compositionally biased region" description="Polar residues" evidence="1">
    <location>
        <begin position="63"/>
        <end position="80"/>
    </location>
</feature>
<feature type="transmembrane region" description="Helical" evidence="2">
    <location>
        <begin position="458"/>
        <end position="474"/>
    </location>
</feature>
<dbReference type="InterPro" id="IPR037185">
    <property type="entry name" value="EmrE-like"/>
</dbReference>
<dbReference type="Proteomes" id="UP000663828">
    <property type="component" value="Unassembled WGS sequence"/>
</dbReference>
<dbReference type="EMBL" id="CAJNOR010003338">
    <property type="protein sequence ID" value="CAF1403727.1"/>
    <property type="molecule type" value="Genomic_DNA"/>
</dbReference>
<protein>
    <recommendedName>
        <fullName evidence="3">EamA domain-containing protein</fullName>
    </recommendedName>
</protein>
<reference evidence="4" key="1">
    <citation type="submission" date="2021-02" db="EMBL/GenBank/DDBJ databases">
        <authorList>
            <person name="Nowell W R."/>
        </authorList>
    </citation>
    <scope>NUCLEOTIDE SEQUENCE</scope>
</reference>
<keyword evidence="2" id="KW-0812">Transmembrane</keyword>
<evidence type="ECO:0000256" key="1">
    <source>
        <dbReference type="SAM" id="MobiDB-lite"/>
    </source>
</evidence>
<feature type="transmembrane region" description="Helical" evidence="2">
    <location>
        <begin position="294"/>
        <end position="311"/>
    </location>
</feature>
<sequence>MNPSVAANPSGEKPDEISTTGSIPKSDVDIADSIPTIVVESSSNGNNSPVTPSSPTDKKQTDESGFTSSSSQTPQQEDTYSASLGTADSAAAAATTTQRNSQLLDELKYLLKPTNSLANPDSPIQATQEADVAIKRRTLQFDEDILKETDRLLIEGLTPIEAKSLGAVERRSIASRGHRVSYIDAVSNRSRTSSVQPTSYTGSYAQPTSINLVHEPKPHRTLFDRLSDLMWICFAAYSFSIILFLTDKCGIDLIFGFCLQMIIQTVAFGIYAFYKGYSLFEPIEYRTAMIARSVFIGIGVLTAYLAYYYITLPNLSAFRQTQVILTVLLSLIVLRERITIPRILALVLTSIAIIVLTRPTKFGEALTTEYNTTNYKNSWIPYSSSWNYIIGISLALCTAMLHSIASVINRVYLTTQHIHDTVVCFWSALSALLISIALLCVTHFVIKDARSFPHDWRLYAAFGLALLSIFAFVANQKAVKRENSSIVTLIYSTDIILVLILQNIFTQFKSDAVIILGCVLVFTSALIICMEMLIIEKSRSTMLVKLAEVANTSTQHVDSPNPAVVDTSQKHISV</sequence>
<evidence type="ECO:0000313" key="5">
    <source>
        <dbReference type="Proteomes" id="UP000663828"/>
    </source>
</evidence>
<evidence type="ECO:0000313" key="4">
    <source>
        <dbReference type="EMBL" id="CAF1403727.1"/>
    </source>
</evidence>
<evidence type="ECO:0000256" key="2">
    <source>
        <dbReference type="SAM" id="Phobius"/>
    </source>
</evidence>
<dbReference type="PANTHER" id="PTHR22911">
    <property type="entry name" value="ACYL-MALONYL CONDENSING ENZYME-RELATED"/>
    <property type="match status" value="1"/>
</dbReference>
<dbReference type="InterPro" id="IPR000620">
    <property type="entry name" value="EamA_dom"/>
</dbReference>
<keyword evidence="2" id="KW-1133">Transmembrane helix</keyword>
<gene>
    <name evidence="4" type="ORF">XAT740_LOCUS34292</name>
</gene>
<name>A0A815L1F1_ADIRI</name>
<proteinExistence type="predicted"/>
<dbReference type="AlphaFoldDB" id="A0A815L1F1"/>
<dbReference type="Pfam" id="PF00892">
    <property type="entry name" value="EamA"/>
    <property type="match status" value="2"/>
</dbReference>
<accession>A0A815L1F1</accession>
<feature type="transmembrane region" description="Helical" evidence="2">
    <location>
        <begin position="229"/>
        <end position="247"/>
    </location>
</feature>
<dbReference type="PANTHER" id="PTHR22911:SF137">
    <property type="entry name" value="SOLUTE CARRIER FAMILY 35 MEMBER G2-RELATED"/>
    <property type="match status" value="1"/>
</dbReference>